<evidence type="ECO:0000256" key="1">
    <source>
        <dbReference type="ARBA" id="ARBA00023157"/>
    </source>
</evidence>
<dbReference type="AlphaFoldDB" id="A0A653C346"/>
<dbReference type="PROSITE" id="PS50240">
    <property type="entry name" value="TRYPSIN_DOM"/>
    <property type="match status" value="1"/>
</dbReference>
<proteinExistence type="predicted"/>
<dbReference type="PANTHER" id="PTHR24250:SF27">
    <property type="entry name" value="ELASTASE 2 LIKE"/>
    <property type="match status" value="1"/>
</dbReference>
<feature type="non-terminal residue" evidence="3">
    <location>
        <position position="273"/>
    </location>
</feature>
<dbReference type="InterPro" id="IPR001254">
    <property type="entry name" value="Trypsin_dom"/>
</dbReference>
<keyword evidence="1" id="KW-1015">Disulfide bond</keyword>
<name>A0A653C346_CALMS</name>
<organism evidence="3 4">
    <name type="scientific">Callosobruchus maculatus</name>
    <name type="common">Southern cowpea weevil</name>
    <name type="synonym">Pulse bruchid</name>
    <dbReference type="NCBI Taxonomy" id="64391"/>
    <lineage>
        <taxon>Eukaryota</taxon>
        <taxon>Metazoa</taxon>
        <taxon>Ecdysozoa</taxon>
        <taxon>Arthropoda</taxon>
        <taxon>Hexapoda</taxon>
        <taxon>Insecta</taxon>
        <taxon>Pterygota</taxon>
        <taxon>Neoptera</taxon>
        <taxon>Endopterygota</taxon>
        <taxon>Coleoptera</taxon>
        <taxon>Polyphaga</taxon>
        <taxon>Cucujiformia</taxon>
        <taxon>Chrysomeloidea</taxon>
        <taxon>Chrysomelidae</taxon>
        <taxon>Bruchinae</taxon>
        <taxon>Bruchini</taxon>
        <taxon>Callosobruchus</taxon>
    </lineage>
</organism>
<dbReference type="InterPro" id="IPR009003">
    <property type="entry name" value="Peptidase_S1_PA"/>
</dbReference>
<evidence type="ECO:0000313" key="4">
    <source>
        <dbReference type="Proteomes" id="UP000410492"/>
    </source>
</evidence>
<dbReference type="GO" id="GO:0006508">
    <property type="term" value="P:proteolysis"/>
    <property type="evidence" value="ECO:0007669"/>
    <property type="project" value="InterPro"/>
</dbReference>
<keyword evidence="4" id="KW-1185">Reference proteome</keyword>
<dbReference type="Gene3D" id="2.40.10.10">
    <property type="entry name" value="Trypsin-like serine proteases"/>
    <property type="match status" value="1"/>
</dbReference>
<accession>A0A653C346</accession>
<gene>
    <name evidence="3" type="ORF">CALMAC_LOCUS5588</name>
</gene>
<reference evidence="3 4" key="1">
    <citation type="submission" date="2019-01" db="EMBL/GenBank/DDBJ databases">
        <authorList>
            <person name="Sayadi A."/>
        </authorList>
    </citation>
    <scope>NUCLEOTIDE SEQUENCE [LARGE SCALE GENOMIC DNA]</scope>
</reference>
<dbReference type="Proteomes" id="UP000410492">
    <property type="component" value="Unassembled WGS sequence"/>
</dbReference>
<dbReference type="SUPFAM" id="SSF50494">
    <property type="entry name" value="Trypsin-like serine proteases"/>
    <property type="match status" value="1"/>
</dbReference>
<dbReference type="SMART" id="SM00020">
    <property type="entry name" value="Tryp_SPc"/>
    <property type="match status" value="1"/>
</dbReference>
<evidence type="ECO:0000313" key="3">
    <source>
        <dbReference type="EMBL" id="VEN41933.1"/>
    </source>
</evidence>
<evidence type="ECO:0000259" key="2">
    <source>
        <dbReference type="PROSITE" id="PS50240"/>
    </source>
</evidence>
<dbReference type="InterPro" id="IPR043504">
    <property type="entry name" value="Peptidase_S1_PA_chymotrypsin"/>
</dbReference>
<sequence>MFVLDVTQLLRGYILVAPFCFRYCLAQLNTLTDLYACHPETKTDFVVVLTTWNAQVLCAGTLINSKWVLTSADCGQMQIVMAGMSTNEIPKLPMPIDPQTIKAIEEMFEKNEKWSLIDRFVLHKRCDPINGRNNIGLAKLERPISEGPDVSYVKLPKYRWKKDFHKQCPKVTAVGFGIFTKLVCFETDMLPSSECSTLAASIRDKESILCTKDKFMIGPGLGAALMCNGVQYGVHISDEVYVKVDSYLRFILKKSTGTGTTFTTTLTFVLIIL</sequence>
<dbReference type="GO" id="GO:0004252">
    <property type="term" value="F:serine-type endopeptidase activity"/>
    <property type="evidence" value="ECO:0007669"/>
    <property type="project" value="InterPro"/>
</dbReference>
<dbReference type="Pfam" id="PF00089">
    <property type="entry name" value="Trypsin"/>
    <property type="match status" value="1"/>
</dbReference>
<dbReference type="OrthoDB" id="6683749at2759"/>
<dbReference type="EMBL" id="CAACVG010006811">
    <property type="protein sequence ID" value="VEN41933.1"/>
    <property type="molecule type" value="Genomic_DNA"/>
</dbReference>
<protein>
    <recommendedName>
        <fullName evidence="2">Peptidase S1 domain-containing protein</fullName>
    </recommendedName>
</protein>
<feature type="domain" description="Peptidase S1" evidence="2">
    <location>
        <begin position="52"/>
        <end position="256"/>
    </location>
</feature>
<dbReference type="PANTHER" id="PTHR24250">
    <property type="entry name" value="CHYMOTRYPSIN-RELATED"/>
    <property type="match status" value="1"/>
</dbReference>